<dbReference type="AlphaFoldDB" id="A0A9K3NF55"/>
<proteinExistence type="predicted"/>
<reference evidence="1" key="1">
    <citation type="journal article" date="2017" name="Nature">
        <title>The sunflower genome provides insights into oil metabolism, flowering and Asterid evolution.</title>
        <authorList>
            <person name="Badouin H."/>
            <person name="Gouzy J."/>
            <person name="Grassa C.J."/>
            <person name="Murat F."/>
            <person name="Staton S.E."/>
            <person name="Cottret L."/>
            <person name="Lelandais-Briere C."/>
            <person name="Owens G.L."/>
            <person name="Carrere S."/>
            <person name="Mayjonade B."/>
            <person name="Legrand L."/>
            <person name="Gill N."/>
            <person name="Kane N.C."/>
            <person name="Bowers J.E."/>
            <person name="Hubner S."/>
            <person name="Bellec A."/>
            <person name="Berard A."/>
            <person name="Berges H."/>
            <person name="Blanchet N."/>
            <person name="Boniface M.C."/>
            <person name="Brunel D."/>
            <person name="Catrice O."/>
            <person name="Chaidir N."/>
            <person name="Claudel C."/>
            <person name="Donnadieu C."/>
            <person name="Faraut T."/>
            <person name="Fievet G."/>
            <person name="Helmstetter N."/>
            <person name="King M."/>
            <person name="Knapp S.J."/>
            <person name="Lai Z."/>
            <person name="Le Paslier M.C."/>
            <person name="Lippi Y."/>
            <person name="Lorenzon L."/>
            <person name="Mandel J.R."/>
            <person name="Marage G."/>
            <person name="Marchand G."/>
            <person name="Marquand E."/>
            <person name="Bret-Mestries E."/>
            <person name="Morien E."/>
            <person name="Nambeesan S."/>
            <person name="Nguyen T."/>
            <person name="Pegot-Espagnet P."/>
            <person name="Pouilly N."/>
            <person name="Raftis F."/>
            <person name="Sallet E."/>
            <person name="Schiex T."/>
            <person name="Thomas J."/>
            <person name="Vandecasteele C."/>
            <person name="Vares D."/>
            <person name="Vear F."/>
            <person name="Vautrin S."/>
            <person name="Crespi M."/>
            <person name="Mangin B."/>
            <person name="Burke J.M."/>
            <person name="Salse J."/>
            <person name="Munos S."/>
            <person name="Vincourt P."/>
            <person name="Rieseberg L.H."/>
            <person name="Langlade N.B."/>
        </authorList>
    </citation>
    <scope>NUCLEOTIDE SEQUENCE</scope>
    <source>
        <tissue evidence="1">Leaves</tissue>
    </source>
</reference>
<dbReference type="Gramene" id="mRNA:HanXRQr2_Chr07g0290241">
    <property type="protein sequence ID" value="mRNA:HanXRQr2_Chr07g0290241"/>
    <property type="gene ID" value="HanXRQr2_Chr07g0290241"/>
</dbReference>
<organism evidence="1 2">
    <name type="scientific">Helianthus annuus</name>
    <name type="common">Common sunflower</name>
    <dbReference type="NCBI Taxonomy" id="4232"/>
    <lineage>
        <taxon>Eukaryota</taxon>
        <taxon>Viridiplantae</taxon>
        <taxon>Streptophyta</taxon>
        <taxon>Embryophyta</taxon>
        <taxon>Tracheophyta</taxon>
        <taxon>Spermatophyta</taxon>
        <taxon>Magnoliopsida</taxon>
        <taxon>eudicotyledons</taxon>
        <taxon>Gunneridae</taxon>
        <taxon>Pentapetalae</taxon>
        <taxon>asterids</taxon>
        <taxon>campanulids</taxon>
        <taxon>Asterales</taxon>
        <taxon>Asteraceae</taxon>
        <taxon>Asteroideae</taxon>
        <taxon>Heliantheae alliance</taxon>
        <taxon>Heliantheae</taxon>
        <taxon>Helianthus</taxon>
    </lineage>
</organism>
<gene>
    <name evidence="1" type="ORF">HanXRQr2_Chr07g0290241</name>
</gene>
<name>A0A9K3NF55_HELAN</name>
<sequence length="41" mass="4266">MSTGHVLTIGGLPGRGLLSLTAQNVRLCLSYVRMSHQIAGG</sequence>
<dbReference type="EMBL" id="MNCJ02000322">
    <property type="protein sequence ID" value="KAF5798217.1"/>
    <property type="molecule type" value="Genomic_DNA"/>
</dbReference>
<protein>
    <submittedName>
        <fullName evidence="1">Uncharacterized protein</fullName>
    </submittedName>
</protein>
<evidence type="ECO:0000313" key="1">
    <source>
        <dbReference type="EMBL" id="KAF5798217.1"/>
    </source>
</evidence>
<reference evidence="1" key="2">
    <citation type="submission" date="2020-06" db="EMBL/GenBank/DDBJ databases">
        <title>Helianthus annuus Genome sequencing and assembly Release 2.</title>
        <authorList>
            <person name="Gouzy J."/>
            <person name="Langlade N."/>
            <person name="Munos S."/>
        </authorList>
    </citation>
    <scope>NUCLEOTIDE SEQUENCE</scope>
    <source>
        <tissue evidence="1">Leaves</tissue>
    </source>
</reference>
<keyword evidence="2" id="KW-1185">Reference proteome</keyword>
<dbReference type="Proteomes" id="UP000215914">
    <property type="component" value="Unassembled WGS sequence"/>
</dbReference>
<evidence type="ECO:0000313" key="2">
    <source>
        <dbReference type="Proteomes" id="UP000215914"/>
    </source>
</evidence>
<accession>A0A9K3NF55</accession>
<comment type="caution">
    <text evidence="1">The sequence shown here is derived from an EMBL/GenBank/DDBJ whole genome shotgun (WGS) entry which is preliminary data.</text>
</comment>